<dbReference type="PANTHER" id="PTHR22100:SF13">
    <property type="entry name" value="WINGS APART-LIKE PROTEIN HOMOLOG"/>
    <property type="match status" value="1"/>
</dbReference>
<dbReference type="InterPro" id="IPR039874">
    <property type="entry name" value="WAPL"/>
</dbReference>
<protein>
    <submittedName>
        <fullName evidence="5">WAPL domain-containing protein</fullName>
    </submittedName>
</protein>
<dbReference type="InterPro" id="IPR012502">
    <property type="entry name" value="WAPL_dom"/>
</dbReference>
<comment type="similarity">
    <text evidence="1">Belongs to the WAPL family.</text>
</comment>
<keyword evidence="4" id="KW-1185">Reference proteome</keyword>
<evidence type="ECO:0000256" key="1">
    <source>
        <dbReference type="ARBA" id="ARBA00006854"/>
    </source>
</evidence>
<accession>A0A915PJJ4</accession>
<dbReference type="InterPro" id="IPR011989">
    <property type="entry name" value="ARM-like"/>
</dbReference>
<dbReference type="Gene3D" id="1.25.10.10">
    <property type="entry name" value="Leucine-rich Repeat Variant"/>
    <property type="match status" value="1"/>
</dbReference>
<dbReference type="Proteomes" id="UP000887581">
    <property type="component" value="Unplaced"/>
</dbReference>
<dbReference type="PROSITE" id="PS51271">
    <property type="entry name" value="WAPL"/>
    <property type="match status" value="1"/>
</dbReference>
<feature type="region of interest" description="Disordered" evidence="2">
    <location>
        <begin position="25"/>
        <end position="198"/>
    </location>
</feature>
<dbReference type="AlphaFoldDB" id="A0A915PJJ4"/>
<reference evidence="5" key="1">
    <citation type="submission" date="2022-11" db="UniProtKB">
        <authorList>
            <consortium name="WormBaseParasite"/>
        </authorList>
    </citation>
    <scope>IDENTIFICATION</scope>
</reference>
<organism evidence="4 5">
    <name type="scientific">Setaria digitata</name>
    <dbReference type="NCBI Taxonomy" id="48799"/>
    <lineage>
        <taxon>Eukaryota</taxon>
        <taxon>Metazoa</taxon>
        <taxon>Ecdysozoa</taxon>
        <taxon>Nematoda</taxon>
        <taxon>Chromadorea</taxon>
        <taxon>Rhabditida</taxon>
        <taxon>Spirurina</taxon>
        <taxon>Spiruromorpha</taxon>
        <taxon>Filarioidea</taxon>
        <taxon>Setariidae</taxon>
        <taxon>Setaria</taxon>
    </lineage>
</organism>
<dbReference type="WBParaSite" id="sdigi.contig119.g4712.t1">
    <property type="protein sequence ID" value="sdigi.contig119.g4712.t1"/>
    <property type="gene ID" value="sdigi.contig119.g4712"/>
</dbReference>
<proteinExistence type="inferred from homology"/>
<dbReference type="Pfam" id="PF07814">
    <property type="entry name" value="WAPL"/>
    <property type="match status" value="1"/>
</dbReference>
<evidence type="ECO:0000313" key="5">
    <source>
        <dbReference type="WBParaSite" id="sdigi.contig119.g4712.t1"/>
    </source>
</evidence>
<evidence type="ECO:0000259" key="3">
    <source>
        <dbReference type="PROSITE" id="PS51271"/>
    </source>
</evidence>
<evidence type="ECO:0000313" key="4">
    <source>
        <dbReference type="Proteomes" id="UP000887581"/>
    </source>
</evidence>
<sequence>MWSSFNGRYIRRYGEKKKDKAAALFDSVFNRPRPSTSITRSPELNSPSKPASPKRDQTPSEVSTPSPSSSSFLSPTVSIPDFEKSDESDEEGNGNKFGNNHSSTSSLDVSTTHATVSDAKSPNSSSPTKQFSESDVTRQKKGFSKHHSPESYPQRSDVFCFEIEDEEDEDAGDTNEIPPQAKRSRPEEKCANSQEKIGSSEKVYPLGVKATYKHRWMLDDEDDNDSIGLRSKNTETGLITSKTEDATVTSNASTDIMDRNKKVDREHVWIRDVKEAHECLKSGEQDDFSDDVKYILSTLLDPSSSNNLKCLSVISLAKKCVSSEFRRFFRSNNLISRILKAIPDSPKSPSLALCVSVVVYLLSRDTTSVFVDASALRLFCQLLKLEHPNPNEECVKYSKMVMDVLKDWLEKSFANTESKKVQFDITEKTLSPSFLILESLVYICARKHREQSLQSELLNVGILQWIVFKMDKTVLRLLHEKISDEDMLLCLKVLERCFRATVCNKKNGAYLISHRGSALIQSCGRLMSLLFRTVERLGDEVDELKDQNITCLNRMVGLLMSLSYENELCSTKLGQMNDFLSLCASCFTYLVPKYVRKEKQFDLIVLLCSLLVNLLERCNFNRRKLIGLTVPVYDLESKTEKQEPTLKALSQLFVYHESLARSIDEELDNDLVIEDTPDDGVNHEEETEDNGRLHRLPTELSEDEMVEAVQNAMNKASSHMEDSVLASYFALLIGCLLLQNEESVNIVKTEMKDGKLVALIEQLQRFLEFIKLTDGKKSHVRFMERIIDLLDTLDN</sequence>
<dbReference type="PANTHER" id="PTHR22100">
    <property type="entry name" value="WINGS APART-LIKE PROTEIN HOMOLOG"/>
    <property type="match status" value="1"/>
</dbReference>
<name>A0A915PJJ4_9BILA</name>
<feature type="compositionally biased region" description="Low complexity" evidence="2">
    <location>
        <begin position="59"/>
        <end position="80"/>
    </location>
</feature>
<feature type="compositionally biased region" description="Polar residues" evidence="2">
    <location>
        <begin position="96"/>
        <end position="134"/>
    </location>
</feature>
<dbReference type="InterPro" id="IPR022771">
    <property type="entry name" value="WAPL_C"/>
</dbReference>
<feature type="domain" description="WAPL" evidence="3">
    <location>
        <begin position="260"/>
        <end position="773"/>
    </location>
</feature>
<feature type="compositionally biased region" description="Polar residues" evidence="2">
    <location>
        <begin position="33"/>
        <end position="49"/>
    </location>
</feature>
<feature type="compositionally biased region" description="Acidic residues" evidence="2">
    <location>
        <begin position="162"/>
        <end position="173"/>
    </location>
</feature>
<evidence type="ECO:0000256" key="2">
    <source>
        <dbReference type="SAM" id="MobiDB-lite"/>
    </source>
</evidence>